<dbReference type="PANTHER" id="PTHR40027">
    <property type="entry name" value="CELL DIVISION PROTEIN DIVIC"/>
    <property type="match status" value="1"/>
</dbReference>
<dbReference type="InterPro" id="IPR039076">
    <property type="entry name" value="DivIC"/>
</dbReference>
<dbReference type="PANTHER" id="PTHR40027:SF1">
    <property type="entry name" value="CELL DIVISION PROTEIN DIVIC"/>
    <property type="match status" value="1"/>
</dbReference>
<sequence length="127" mass="14400">MMEQSKIKRMPQRPLTPPRADKPKLSRLHKIRLRLLLGVLALILVVGGWQLYHVHTQIQQSQAQVTQAKSQLKSVEAKKQALKVQVDQLHNDDYLAKLVRQKYMVSKSGEVIFELPGTAGKLNLNGN</sequence>
<reference evidence="3 4" key="1">
    <citation type="journal article" date="2015" name="Genome Announc.">
        <title>Expanding the biotechnology potential of lactobacilli through comparative genomics of 213 strains and associated genera.</title>
        <authorList>
            <person name="Sun Z."/>
            <person name="Harris H.M."/>
            <person name="McCann A."/>
            <person name="Guo C."/>
            <person name="Argimon S."/>
            <person name="Zhang W."/>
            <person name="Yang X."/>
            <person name="Jeffery I.B."/>
            <person name="Cooney J.C."/>
            <person name="Kagawa T.F."/>
            <person name="Liu W."/>
            <person name="Song Y."/>
            <person name="Salvetti E."/>
            <person name="Wrobel A."/>
            <person name="Rasinkangas P."/>
            <person name="Parkhill J."/>
            <person name="Rea M.C."/>
            <person name="O'Sullivan O."/>
            <person name="Ritari J."/>
            <person name="Douillard F.P."/>
            <person name="Paul Ross R."/>
            <person name="Yang R."/>
            <person name="Briner A.E."/>
            <person name="Felis G.E."/>
            <person name="de Vos W.M."/>
            <person name="Barrangou R."/>
            <person name="Klaenhammer T.R."/>
            <person name="Caufield P.W."/>
            <person name="Cui Y."/>
            <person name="Zhang H."/>
            <person name="O'Toole P.W."/>
        </authorList>
    </citation>
    <scope>NUCLEOTIDE SEQUENCE [LARGE SCALE GENOMIC DNA]</scope>
    <source>
        <strain evidence="3 4">DSM 13343</strain>
    </source>
</reference>
<organism evidence="3 4">
    <name type="scientific">Lacticaseibacillus manihotivorans DSM 13343 = JCM 12514</name>
    <dbReference type="NCBI Taxonomy" id="1423769"/>
    <lineage>
        <taxon>Bacteria</taxon>
        <taxon>Bacillati</taxon>
        <taxon>Bacillota</taxon>
        <taxon>Bacilli</taxon>
        <taxon>Lactobacillales</taxon>
        <taxon>Lactobacillaceae</taxon>
        <taxon>Lacticaseibacillus</taxon>
    </lineage>
</organism>
<keyword evidence="4" id="KW-1185">Reference proteome</keyword>
<keyword evidence="1" id="KW-0175">Coiled coil</keyword>
<feature type="coiled-coil region" evidence="1">
    <location>
        <begin position="58"/>
        <end position="92"/>
    </location>
</feature>
<evidence type="ECO:0000313" key="3">
    <source>
        <dbReference type="EMBL" id="KRL41228.1"/>
    </source>
</evidence>
<dbReference type="PATRIC" id="fig|1423769.4.peg.2384"/>
<evidence type="ECO:0008006" key="5">
    <source>
        <dbReference type="Google" id="ProtNLM"/>
    </source>
</evidence>
<proteinExistence type="predicted"/>
<comment type="caution">
    <text evidence="3">The sequence shown here is derived from an EMBL/GenBank/DDBJ whole genome shotgun (WGS) entry which is preliminary data.</text>
</comment>
<dbReference type="InterPro" id="IPR007060">
    <property type="entry name" value="FtsL/DivIC"/>
</dbReference>
<dbReference type="Pfam" id="PF04977">
    <property type="entry name" value="DivIC"/>
    <property type="match status" value="1"/>
</dbReference>
<name>A0A0R1QA62_9LACO</name>
<dbReference type="Proteomes" id="UP000051790">
    <property type="component" value="Unassembled WGS sequence"/>
</dbReference>
<dbReference type="GO" id="GO:0051301">
    <property type="term" value="P:cell division"/>
    <property type="evidence" value="ECO:0007669"/>
    <property type="project" value="InterPro"/>
</dbReference>
<dbReference type="OrthoDB" id="2151746at2"/>
<evidence type="ECO:0000256" key="1">
    <source>
        <dbReference type="SAM" id="Coils"/>
    </source>
</evidence>
<dbReference type="EMBL" id="AZEU01000253">
    <property type="protein sequence ID" value="KRL41228.1"/>
    <property type="molecule type" value="Genomic_DNA"/>
</dbReference>
<accession>A0A0R1QA62</accession>
<evidence type="ECO:0000256" key="2">
    <source>
        <dbReference type="SAM" id="MobiDB-lite"/>
    </source>
</evidence>
<dbReference type="AlphaFoldDB" id="A0A0R1QA62"/>
<feature type="region of interest" description="Disordered" evidence="2">
    <location>
        <begin position="1"/>
        <end position="22"/>
    </location>
</feature>
<gene>
    <name evidence="3" type="ORF">FD01_GL002217</name>
</gene>
<evidence type="ECO:0000313" key="4">
    <source>
        <dbReference type="Proteomes" id="UP000051790"/>
    </source>
</evidence>
<protein>
    <recommendedName>
        <fullName evidence="5">Septum formation initiator</fullName>
    </recommendedName>
</protein>